<keyword evidence="2 5" id="KW-0547">Nucleotide-binding</keyword>
<accession>A0ABP0TMB8</accession>
<keyword evidence="3" id="KW-0418">Kinase</keyword>
<evidence type="ECO:0000256" key="6">
    <source>
        <dbReference type="RuleBase" id="RU000304"/>
    </source>
</evidence>
<keyword evidence="6" id="KW-0723">Serine/threonine-protein kinase</keyword>
<dbReference type="EMBL" id="OZ019904">
    <property type="protein sequence ID" value="CAK9200233.1"/>
    <property type="molecule type" value="Genomic_DNA"/>
</dbReference>
<comment type="similarity">
    <text evidence="6">Belongs to the protein kinase superfamily.</text>
</comment>
<keyword evidence="9" id="KW-1185">Reference proteome</keyword>
<protein>
    <recommendedName>
        <fullName evidence="7">Protein kinase domain-containing protein</fullName>
    </recommendedName>
</protein>
<sequence>MDIQLHVTRLMTSCLFQFDHVGANPYSLAQVTIATNNFKIQIGKGGFGFVYYGKLEDGQEVAVKVRDVKSSQGPSEFFNEVDILSRVSHRSLVSLIGYCLEDDQQMLIYDYMHKGSLYDHLYGHLSTSANEQLDWTTRLHIALNASHGNDLKENYNLCLEYLHSRCNLSIIHHDVKTSNILLPSDMKNAKVADFGLSRLTHGENITHITTNVKGTTWYLDLD</sequence>
<dbReference type="InterPro" id="IPR008271">
    <property type="entry name" value="Ser/Thr_kinase_AS"/>
</dbReference>
<dbReference type="Pfam" id="PF00069">
    <property type="entry name" value="Pkinase"/>
    <property type="match status" value="1"/>
</dbReference>
<dbReference type="SUPFAM" id="SSF56112">
    <property type="entry name" value="Protein kinase-like (PK-like)"/>
    <property type="match status" value="1"/>
</dbReference>
<evidence type="ECO:0000256" key="2">
    <source>
        <dbReference type="ARBA" id="ARBA00022741"/>
    </source>
</evidence>
<evidence type="ECO:0000259" key="7">
    <source>
        <dbReference type="PROSITE" id="PS50011"/>
    </source>
</evidence>
<evidence type="ECO:0000256" key="1">
    <source>
        <dbReference type="ARBA" id="ARBA00022679"/>
    </source>
</evidence>
<keyword evidence="4 5" id="KW-0067">ATP-binding</keyword>
<dbReference type="PROSITE" id="PS00107">
    <property type="entry name" value="PROTEIN_KINASE_ATP"/>
    <property type="match status" value="1"/>
</dbReference>
<proteinExistence type="inferred from homology"/>
<organism evidence="8 9">
    <name type="scientific">Sphagnum troendelagicum</name>
    <dbReference type="NCBI Taxonomy" id="128251"/>
    <lineage>
        <taxon>Eukaryota</taxon>
        <taxon>Viridiplantae</taxon>
        <taxon>Streptophyta</taxon>
        <taxon>Embryophyta</taxon>
        <taxon>Bryophyta</taxon>
        <taxon>Sphagnophytina</taxon>
        <taxon>Sphagnopsida</taxon>
        <taxon>Sphagnales</taxon>
        <taxon>Sphagnaceae</taxon>
        <taxon>Sphagnum</taxon>
    </lineage>
</organism>
<name>A0ABP0TMB8_9BRYO</name>
<evidence type="ECO:0000256" key="5">
    <source>
        <dbReference type="PROSITE-ProRule" id="PRU10141"/>
    </source>
</evidence>
<reference evidence="8" key="1">
    <citation type="submission" date="2024-02" db="EMBL/GenBank/DDBJ databases">
        <authorList>
            <consortium name="ELIXIR-Norway"/>
            <consortium name="Elixir Norway"/>
        </authorList>
    </citation>
    <scope>NUCLEOTIDE SEQUENCE</scope>
</reference>
<dbReference type="SMART" id="SM00220">
    <property type="entry name" value="S_TKc"/>
    <property type="match status" value="1"/>
</dbReference>
<dbReference type="PANTHER" id="PTHR45631">
    <property type="entry name" value="OS07G0107800 PROTEIN-RELATED"/>
    <property type="match status" value="1"/>
</dbReference>
<dbReference type="Gene3D" id="1.10.510.10">
    <property type="entry name" value="Transferase(Phosphotransferase) domain 1"/>
    <property type="match status" value="1"/>
</dbReference>
<evidence type="ECO:0000256" key="3">
    <source>
        <dbReference type="ARBA" id="ARBA00022777"/>
    </source>
</evidence>
<dbReference type="PANTHER" id="PTHR45631:SF68">
    <property type="entry name" value="REPEAT FAMILY PROTEIN, PUTATIVE, EXPRESSED-RELATED"/>
    <property type="match status" value="1"/>
</dbReference>
<dbReference type="PROSITE" id="PS00108">
    <property type="entry name" value="PROTEIN_KINASE_ST"/>
    <property type="match status" value="1"/>
</dbReference>
<dbReference type="InterPro" id="IPR000719">
    <property type="entry name" value="Prot_kinase_dom"/>
</dbReference>
<feature type="domain" description="Protein kinase" evidence="7">
    <location>
        <begin position="36"/>
        <end position="222"/>
    </location>
</feature>
<dbReference type="InterPro" id="IPR011009">
    <property type="entry name" value="Kinase-like_dom_sf"/>
</dbReference>
<evidence type="ECO:0000256" key="4">
    <source>
        <dbReference type="ARBA" id="ARBA00022840"/>
    </source>
</evidence>
<dbReference type="Proteomes" id="UP001497512">
    <property type="component" value="Chromosome 12"/>
</dbReference>
<keyword evidence="1" id="KW-0808">Transferase</keyword>
<dbReference type="Gene3D" id="3.30.200.20">
    <property type="entry name" value="Phosphorylase Kinase, domain 1"/>
    <property type="match status" value="1"/>
</dbReference>
<gene>
    <name evidence="8" type="ORF">CSSPTR1EN2_LOCUS5334</name>
</gene>
<dbReference type="PROSITE" id="PS50011">
    <property type="entry name" value="PROTEIN_KINASE_DOM"/>
    <property type="match status" value="1"/>
</dbReference>
<feature type="binding site" evidence="5">
    <location>
        <position position="64"/>
    </location>
    <ligand>
        <name>ATP</name>
        <dbReference type="ChEBI" id="CHEBI:30616"/>
    </ligand>
</feature>
<evidence type="ECO:0000313" key="9">
    <source>
        <dbReference type="Proteomes" id="UP001497512"/>
    </source>
</evidence>
<dbReference type="InterPro" id="IPR017441">
    <property type="entry name" value="Protein_kinase_ATP_BS"/>
</dbReference>
<evidence type="ECO:0000313" key="8">
    <source>
        <dbReference type="EMBL" id="CAK9200233.1"/>
    </source>
</evidence>